<keyword evidence="8" id="KW-1185">Reference proteome</keyword>
<dbReference type="GO" id="GO:0140662">
    <property type="term" value="F:ATP-dependent protein folding chaperone"/>
    <property type="evidence" value="ECO:0007669"/>
    <property type="project" value="InterPro"/>
</dbReference>
<dbReference type="GO" id="GO:0005524">
    <property type="term" value="F:ATP binding"/>
    <property type="evidence" value="ECO:0007669"/>
    <property type="project" value="UniProtKB-KW"/>
</dbReference>
<organism evidence="7 8">
    <name type="scientific">Mycobacterium basiliense</name>
    <dbReference type="NCBI Taxonomy" id="2094119"/>
    <lineage>
        <taxon>Bacteria</taxon>
        <taxon>Bacillati</taxon>
        <taxon>Actinomycetota</taxon>
        <taxon>Actinomycetes</taxon>
        <taxon>Mycobacteriales</taxon>
        <taxon>Mycobacteriaceae</taxon>
        <taxon>Mycobacterium</taxon>
    </lineage>
</organism>
<dbReference type="PRINTS" id="PR00301">
    <property type="entry name" value="HEATSHOCK70"/>
</dbReference>
<dbReference type="PROSITE" id="PS00329">
    <property type="entry name" value="HSP70_2"/>
    <property type="match status" value="1"/>
</dbReference>
<dbReference type="Gene3D" id="3.30.420.40">
    <property type="match status" value="2"/>
</dbReference>
<keyword evidence="2 6" id="KW-0547">Nucleotide-binding</keyword>
<evidence type="ECO:0000256" key="6">
    <source>
        <dbReference type="RuleBase" id="RU003322"/>
    </source>
</evidence>
<dbReference type="OrthoDB" id="9766019at2"/>
<gene>
    <name evidence="7" type="primary">dnaK_4</name>
    <name evidence="7" type="ORF">MB901379_01426</name>
</gene>
<accession>A0A3S5CZM3</accession>
<dbReference type="InterPro" id="IPR013126">
    <property type="entry name" value="Hsp_70_fam"/>
</dbReference>
<keyword evidence="3 6" id="KW-0067">ATP-binding</keyword>
<dbReference type="SUPFAM" id="SSF53067">
    <property type="entry name" value="Actin-like ATPase domain"/>
    <property type="match status" value="2"/>
</dbReference>
<evidence type="ECO:0000256" key="5">
    <source>
        <dbReference type="ARBA" id="ARBA00023186"/>
    </source>
</evidence>
<dbReference type="PANTHER" id="PTHR19375">
    <property type="entry name" value="HEAT SHOCK PROTEIN 70KDA"/>
    <property type="match status" value="1"/>
</dbReference>
<evidence type="ECO:0000256" key="2">
    <source>
        <dbReference type="ARBA" id="ARBA00022741"/>
    </source>
</evidence>
<sequence length="514" mass="55824">MKVGIDFGTTHTVAAVVDRGNYPVVSFDGVDAWPSVIAANGSGELRFGADAVAVRREPGWSVLRSFKRLLNDAGPHTEVHLAGRNYRLAELLTRFLVALKDELMHRSNAGLTAGETVEAAISVPANASSAQRFLTLDAFVAAGFHVVALLNEPSAASLEYAHRYRSTITTTREHVLIYDLGGGTFDGSLLKMTGHVNDVVTSEGIQRLGGDDFDEAILELIASRMPAVAHADATTYDVLREECAARKEAVGPQTRRFLMDLTAVDRPPFSCDIDEVYTACAPLVDKTIEVLARILRDPTAAGGGVAWSKVAGIYLVGGTGSFPLISRMLRTTFGDKRVKRSPHPFAATAIGLAVYLNNEADFELSEQFSRHFGVFREAQAGADVVFDPIVPKDVALPADGLTPLIVKRTYRAAHNIGHFRFVECSRLVNGRPDGDVTPYDPVYFPFDPELCDRGDLRRQPVGRCDEGPDVEESYVVAPSGAVEVTLTTQPSGFNRTFRLERRAGTVVRQRHGAL</sequence>
<evidence type="ECO:0000256" key="4">
    <source>
        <dbReference type="ARBA" id="ARBA00023016"/>
    </source>
</evidence>
<evidence type="ECO:0000256" key="1">
    <source>
        <dbReference type="ARBA" id="ARBA00007381"/>
    </source>
</evidence>
<keyword evidence="5" id="KW-0143">Chaperone</keyword>
<reference evidence="8" key="1">
    <citation type="submission" date="2018-02" db="EMBL/GenBank/DDBJ databases">
        <authorList>
            <person name="Seth-Smith MB H."/>
            <person name="Seth-Smith H."/>
        </authorList>
    </citation>
    <scope>NUCLEOTIDE SEQUENCE [LARGE SCALE GENOMIC DNA]</scope>
</reference>
<comment type="similarity">
    <text evidence="1 6">Belongs to the heat shock protein 70 family.</text>
</comment>
<keyword evidence="4 7" id="KW-0346">Stress response</keyword>
<proteinExistence type="inferred from homology"/>
<dbReference type="AlphaFoldDB" id="A0A3S5CZM3"/>
<dbReference type="InterPro" id="IPR018181">
    <property type="entry name" value="Heat_shock_70_CS"/>
</dbReference>
<name>A0A3S5CZM3_9MYCO</name>
<evidence type="ECO:0000313" key="8">
    <source>
        <dbReference type="Proteomes" id="UP000269998"/>
    </source>
</evidence>
<evidence type="ECO:0000256" key="3">
    <source>
        <dbReference type="ARBA" id="ARBA00022840"/>
    </source>
</evidence>
<dbReference type="Proteomes" id="UP000269998">
    <property type="component" value="Chromosome"/>
</dbReference>
<evidence type="ECO:0000313" key="7">
    <source>
        <dbReference type="EMBL" id="VDM87875.1"/>
    </source>
</evidence>
<dbReference type="EMBL" id="LR130759">
    <property type="protein sequence ID" value="VDM87875.1"/>
    <property type="molecule type" value="Genomic_DNA"/>
</dbReference>
<dbReference type="InterPro" id="IPR043129">
    <property type="entry name" value="ATPase_NBD"/>
</dbReference>
<dbReference type="KEGG" id="mbai:MB901379_01426"/>
<dbReference type="RefSeq" id="WP_158015931.1">
    <property type="nucleotide sequence ID" value="NZ_CBCSKE010000016.1"/>
</dbReference>
<protein>
    <submittedName>
        <fullName evidence="7">Heat shock protein 70</fullName>
    </submittedName>
</protein>
<dbReference type="Pfam" id="PF00012">
    <property type="entry name" value="HSP70"/>
    <property type="match status" value="1"/>
</dbReference>
<dbReference type="Gene3D" id="3.90.640.10">
    <property type="entry name" value="Actin, Chain A, domain 4"/>
    <property type="match status" value="1"/>
</dbReference>